<accession>A0ABP1CMX2</accession>
<dbReference type="SUPFAM" id="SSF55486">
    <property type="entry name" value="Metalloproteases ('zincins'), catalytic domain"/>
    <property type="match status" value="1"/>
</dbReference>
<dbReference type="InterPro" id="IPR034028">
    <property type="entry name" value="ZnMc_ADAM_fungal"/>
</dbReference>
<name>A0ABP1CMX2_9APHY</name>
<feature type="chain" id="PRO_5045592351" description="Disintegrin and metalloproteinase domain-containing protein B" evidence="4">
    <location>
        <begin position="24"/>
        <end position="900"/>
    </location>
</feature>
<keyword evidence="3" id="KW-1133">Transmembrane helix</keyword>
<feature type="binding site" evidence="1">
    <location>
        <position position="506"/>
    </location>
    <ligand>
        <name>Zn(2+)</name>
        <dbReference type="ChEBI" id="CHEBI:29105"/>
        <note>catalytic</note>
    </ligand>
</feature>
<dbReference type="PANTHER" id="PTHR11905">
    <property type="entry name" value="ADAM A DISINTEGRIN AND METALLOPROTEASE DOMAIN"/>
    <property type="match status" value="1"/>
</dbReference>
<dbReference type="Gene3D" id="3.40.390.10">
    <property type="entry name" value="Collagenase (Catalytic Domain)"/>
    <property type="match status" value="1"/>
</dbReference>
<keyword evidence="3" id="KW-0812">Transmembrane</keyword>
<dbReference type="CDD" id="cd04271">
    <property type="entry name" value="ZnMc_ADAM_fungal"/>
    <property type="match status" value="1"/>
</dbReference>
<keyword evidence="8" id="KW-1185">Reference proteome</keyword>
<dbReference type="SMART" id="SM00050">
    <property type="entry name" value="DISIN"/>
    <property type="match status" value="1"/>
</dbReference>
<dbReference type="InterPro" id="IPR024079">
    <property type="entry name" value="MetalloPept_cat_dom_sf"/>
</dbReference>
<reference evidence="8" key="1">
    <citation type="submission" date="2024-04" db="EMBL/GenBank/DDBJ databases">
        <authorList>
            <person name="Shaw F."/>
            <person name="Minotto A."/>
        </authorList>
    </citation>
    <scope>NUCLEOTIDE SEQUENCE [LARGE SCALE GENOMIC DNA]</scope>
</reference>
<keyword evidence="3" id="KW-0472">Membrane</keyword>
<protein>
    <recommendedName>
        <fullName evidence="9">Disintegrin and metalloproteinase domain-containing protein B</fullName>
    </recommendedName>
</protein>
<feature type="domain" description="Peptidase M12B" evidence="6">
    <location>
        <begin position="346"/>
        <end position="554"/>
    </location>
</feature>
<dbReference type="InterPro" id="IPR036436">
    <property type="entry name" value="Disintegrin_dom_sf"/>
</dbReference>
<sequence>MSPCHRIFALAFAFFLGFHYVSELGELDCRSSFDAGAGWMVTIKILSPPRPLKRIAHPSTLALEILPRRPSSSGNYGKRSFPIDEPTLQHTDSFRLKLTAFDDTYYLHLRPNEHLIHPAARIKYYKTGPNGDSILSHTEPLLPQSIKAYWGEVIPADVSPDRMREDAAGVWLRPSGKSELGWARITVHHQGDIHRGIAPSFEGAFSVNGVVHHVMTKENYLRNKHHLDPHVISMDEDSSLVIFRDSDIMSPHEYHAVQGLDSQPIPKPPKACGHDRLKYNTDPSQNPALRRPAPPPTSPWYDPFRFLDTRAPNATLVRRDDVAGGGMGINFQDHIGDTVGCPATQKIVFMGVAADCEYVRQYGSQQNASQQIISNFNTASALYKNTFNVSLGIVELQIQDPQCPSTADSANPWNVACSNDITLNSRLSVFSDWRGKKGADGAGLWHLMSGCPTGTEVGIAWLATLCQVTSSGSSPNVVSGAAVSTSGRVEWQVIAHEIGHNFGAIHDCTDGCDGNDGECCPLTKDSCNANSQFIMSPVAEAGETKFSQCSLGNICSLMLGNSGGMTNTSCLADPGSGPQLISLQMCGNGIVEEGEDCDPGTGSTSSCCDVDTCKFRSGAVCDPDSSPCCTGECTFAPTTQVCRPSKDSLCDQPEMCTGNSSSCPSDVFSPNGQSCGDNGLACANGVCTSLDKQCQTVGASMNLSRACNSQNDRSCQVSCQDPRVFNQCVILQSTLIDGSPCGYGGTCVSGNCQSGSFLDTAKSWYTSNLQISIPVTIVAAVVLLLVIWGVIAAIRGCIRGSPSRRRRDMRKLSSWDGPPPVVFNAGGPRMAQMSVPPSIPPYATRPTVPGQGPAPMTPQGHTRYHSSGSWEEHYPLNSPEFRQPIPGGTPPAASPYVPRY</sequence>
<evidence type="ECO:0000256" key="1">
    <source>
        <dbReference type="PROSITE-ProRule" id="PRU00276"/>
    </source>
</evidence>
<gene>
    <name evidence="7" type="ORF">GFSPODELE1_LOCUS1458</name>
</gene>
<feature type="active site" evidence="1">
    <location>
        <position position="497"/>
    </location>
</feature>
<evidence type="ECO:0000256" key="3">
    <source>
        <dbReference type="SAM" id="Phobius"/>
    </source>
</evidence>
<dbReference type="PROSITE" id="PS50215">
    <property type="entry name" value="ADAM_MEPRO"/>
    <property type="match status" value="1"/>
</dbReference>
<dbReference type="SUPFAM" id="SSF57552">
    <property type="entry name" value="Blood coagulation inhibitor (disintegrin)"/>
    <property type="match status" value="1"/>
</dbReference>
<dbReference type="InterPro" id="IPR001590">
    <property type="entry name" value="Peptidase_M12B"/>
</dbReference>
<feature type="binding site" evidence="1">
    <location>
        <position position="500"/>
    </location>
    <ligand>
        <name>Zn(2+)</name>
        <dbReference type="ChEBI" id="CHEBI:29105"/>
        <note>catalytic</note>
    </ligand>
</feature>
<feature type="transmembrane region" description="Helical" evidence="3">
    <location>
        <begin position="777"/>
        <end position="798"/>
    </location>
</feature>
<dbReference type="Gene3D" id="4.10.70.10">
    <property type="entry name" value="Disintegrin domain"/>
    <property type="match status" value="1"/>
</dbReference>
<dbReference type="Pfam" id="PF00200">
    <property type="entry name" value="Disintegrin"/>
    <property type="match status" value="1"/>
</dbReference>
<keyword evidence="1" id="KW-0862">Zinc</keyword>
<evidence type="ECO:0000256" key="4">
    <source>
        <dbReference type="SAM" id="SignalP"/>
    </source>
</evidence>
<feature type="region of interest" description="Disordered" evidence="2">
    <location>
        <begin position="259"/>
        <end position="301"/>
    </location>
</feature>
<dbReference type="Pfam" id="PF13688">
    <property type="entry name" value="Reprolysin_5"/>
    <property type="match status" value="1"/>
</dbReference>
<comment type="caution">
    <text evidence="1">Lacks conserved residue(s) required for the propagation of feature annotation.</text>
</comment>
<dbReference type="EMBL" id="OZ037944">
    <property type="protein sequence ID" value="CAL1697053.1"/>
    <property type="molecule type" value="Genomic_DNA"/>
</dbReference>
<evidence type="ECO:0000259" key="6">
    <source>
        <dbReference type="PROSITE" id="PS50215"/>
    </source>
</evidence>
<evidence type="ECO:0000313" key="8">
    <source>
        <dbReference type="Proteomes" id="UP001497453"/>
    </source>
</evidence>
<evidence type="ECO:0000256" key="2">
    <source>
        <dbReference type="SAM" id="MobiDB-lite"/>
    </source>
</evidence>
<feature type="domain" description="Disintegrin" evidence="5">
    <location>
        <begin position="583"/>
        <end position="671"/>
    </location>
</feature>
<evidence type="ECO:0000259" key="5">
    <source>
        <dbReference type="PROSITE" id="PS50214"/>
    </source>
</evidence>
<keyword evidence="4" id="KW-0732">Signal</keyword>
<feature type="region of interest" description="Disordered" evidence="2">
    <location>
        <begin position="847"/>
        <end position="900"/>
    </location>
</feature>
<dbReference type="PANTHER" id="PTHR11905:SF159">
    <property type="entry name" value="ADAM METALLOPROTEASE"/>
    <property type="match status" value="1"/>
</dbReference>
<dbReference type="Proteomes" id="UP001497453">
    <property type="component" value="Chromosome 1"/>
</dbReference>
<feature type="signal peptide" evidence="4">
    <location>
        <begin position="1"/>
        <end position="23"/>
    </location>
</feature>
<feature type="binding site" evidence="1">
    <location>
        <position position="496"/>
    </location>
    <ligand>
        <name>Zn(2+)</name>
        <dbReference type="ChEBI" id="CHEBI:29105"/>
        <note>catalytic</note>
    </ligand>
</feature>
<proteinExistence type="predicted"/>
<organism evidence="7 8">
    <name type="scientific">Somion occarium</name>
    <dbReference type="NCBI Taxonomy" id="3059160"/>
    <lineage>
        <taxon>Eukaryota</taxon>
        <taxon>Fungi</taxon>
        <taxon>Dikarya</taxon>
        <taxon>Basidiomycota</taxon>
        <taxon>Agaricomycotina</taxon>
        <taxon>Agaricomycetes</taxon>
        <taxon>Polyporales</taxon>
        <taxon>Cerrenaceae</taxon>
        <taxon>Somion</taxon>
    </lineage>
</organism>
<keyword evidence="1" id="KW-0479">Metal-binding</keyword>
<evidence type="ECO:0000313" key="7">
    <source>
        <dbReference type="EMBL" id="CAL1697053.1"/>
    </source>
</evidence>
<dbReference type="InterPro" id="IPR001762">
    <property type="entry name" value="Disintegrin_dom"/>
</dbReference>
<dbReference type="PROSITE" id="PS50214">
    <property type="entry name" value="DISINTEGRIN_2"/>
    <property type="match status" value="1"/>
</dbReference>
<evidence type="ECO:0008006" key="9">
    <source>
        <dbReference type="Google" id="ProtNLM"/>
    </source>
</evidence>